<dbReference type="SMART" id="SM00849">
    <property type="entry name" value="Lactamase_B"/>
    <property type="match status" value="1"/>
</dbReference>
<dbReference type="Proteomes" id="UP000648908">
    <property type="component" value="Unassembled WGS sequence"/>
</dbReference>
<dbReference type="PIRSF" id="PIRSF005457">
    <property type="entry name" value="Glx"/>
    <property type="match status" value="1"/>
</dbReference>
<dbReference type="InterPro" id="IPR035680">
    <property type="entry name" value="Clx_II_MBL"/>
</dbReference>
<evidence type="ECO:0000259" key="8">
    <source>
        <dbReference type="SMART" id="SM00849"/>
    </source>
</evidence>
<keyword evidence="4 7" id="KW-0479">Metal-binding</keyword>
<dbReference type="EMBL" id="JAESVN010000010">
    <property type="protein sequence ID" value="MBL4918939.1"/>
    <property type="molecule type" value="Genomic_DNA"/>
</dbReference>
<gene>
    <name evidence="7 9" type="primary">gloB</name>
    <name evidence="9" type="ORF">JL811_17070</name>
</gene>
<dbReference type="Gene3D" id="3.60.15.10">
    <property type="entry name" value="Ribonuclease Z/Hydroxyacylglutathione hydrolase-like"/>
    <property type="match status" value="1"/>
</dbReference>
<evidence type="ECO:0000256" key="6">
    <source>
        <dbReference type="ARBA" id="ARBA00022833"/>
    </source>
</evidence>
<dbReference type="InterPro" id="IPR017782">
    <property type="entry name" value="Hydroxyacylglutathione_Hdrlase"/>
</dbReference>
<dbReference type="AlphaFoldDB" id="A0A8K0VB29"/>
<dbReference type="InterPro" id="IPR032282">
    <property type="entry name" value="HAGH_C"/>
</dbReference>
<evidence type="ECO:0000256" key="3">
    <source>
        <dbReference type="ARBA" id="ARBA00006759"/>
    </source>
</evidence>
<dbReference type="Pfam" id="PF00753">
    <property type="entry name" value="Lactamase_B"/>
    <property type="match status" value="1"/>
</dbReference>
<accession>A0A8K0VB29</accession>
<sequence length="261" mass="28332">MPLDLVTVPCLTDNYAFVIHDAETGATGIVDVPEAAPLLAVLSERGWRLTDVLLTHHHSDHVDGLKDLLAGLPEDVAVDVAVWGAEADSHRLPPLALAVAEGQTHMFGNQKVRVMDVSGHTVGHVAFHIPGAGLAFTGDSLMAMGCGRLFEGTPAQMWRSLEKFSALPEETLICSGHEYTTSNMRFARALEPQNEALIFREEEIERAREAGLPTVPSTLALERRTNPFLRAADPALKSAIGMPDAAPEQVFAEIRGRKDRF</sequence>
<evidence type="ECO:0000313" key="10">
    <source>
        <dbReference type="Proteomes" id="UP000648908"/>
    </source>
</evidence>
<dbReference type="Pfam" id="PF16123">
    <property type="entry name" value="HAGH_C"/>
    <property type="match status" value="1"/>
</dbReference>
<dbReference type="SUPFAM" id="SSF56281">
    <property type="entry name" value="Metallo-hydrolase/oxidoreductase"/>
    <property type="match status" value="1"/>
</dbReference>
<dbReference type="UniPathway" id="UPA00619">
    <property type="reaction ID" value="UER00676"/>
</dbReference>
<comment type="cofactor">
    <cofactor evidence="7">
        <name>Zn(2+)</name>
        <dbReference type="ChEBI" id="CHEBI:29105"/>
    </cofactor>
    <text evidence="7">Binds 2 Zn(2+) ions per subunit.</text>
</comment>
<dbReference type="PANTHER" id="PTHR43705">
    <property type="entry name" value="HYDROXYACYLGLUTATHIONE HYDROLASE"/>
    <property type="match status" value="1"/>
</dbReference>
<dbReference type="NCBIfam" id="TIGR03413">
    <property type="entry name" value="GSH_gloB"/>
    <property type="match status" value="1"/>
</dbReference>
<dbReference type="GO" id="GO:0004416">
    <property type="term" value="F:hydroxyacylglutathione hydrolase activity"/>
    <property type="evidence" value="ECO:0007669"/>
    <property type="project" value="UniProtKB-UniRule"/>
</dbReference>
<keyword evidence="6 7" id="KW-0862">Zinc</keyword>
<feature type="binding site" evidence="7">
    <location>
        <position position="177"/>
    </location>
    <ligand>
        <name>Zn(2+)</name>
        <dbReference type="ChEBI" id="CHEBI:29105"/>
        <label>2</label>
    </ligand>
</feature>
<evidence type="ECO:0000256" key="1">
    <source>
        <dbReference type="ARBA" id="ARBA00001623"/>
    </source>
</evidence>
<dbReference type="GO" id="GO:0046872">
    <property type="term" value="F:metal ion binding"/>
    <property type="evidence" value="ECO:0007669"/>
    <property type="project" value="UniProtKB-KW"/>
</dbReference>
<comment type="similarity">
    <text evidence="3 7">Belongs to the metallo-beta-lactamase superfamily. Glyoxalase II family.</text>
</comment>
<feature type="domain" description="Metallo-beta-lactamase" evidence="8">
    <location>
        <begin position="13"/>
        <end position="177"/>
    </location>
</feature>
<feature type="binding site" evidence="7">
    <location>
        <position position="58"/>
    </location>
    <ligand>
        <name>Zn(2+)</name>
        <dbReference type="ChEBI" id="CHEBI:29105"/>
        <label>1</label>
    </ligand>
</feature>
<feature type="binding site" evidence="7">
    <location>
        <position position="60"/>
    </location>
    <ligand>
        <name>Zn(2+)</name>
        <dbReference type="ChEBI" id="CHEBI:29105"/>
        <label>2</label>
    </ligand>
</feature>
<dbReference type="EC" id="3.1.2.6" evidence="7"/>
<evidence type="ECO:0000256" key="7">
    <source>
        <dbReference type="HAMAP-Rule" id="MF_01374"/>
    </source>
</evidence>
<dbReference type="InterPro" id="IPR050110">
    <property type="entry name" value="Glyoxalase_II_hydrolase"/>
</dbReference>
<comment type="function">
    <text evidence="7">Thiolesterase that catalyzes the hydrolysis of S-D-lactoyl-glutathione to form glutathione and D-lactic acid.</text>
</comment>
<evidence type="ECO:0000256" key="2">
    <source>
        <dbReference type="ARBA" id="ARBA00004963"/>
    </source>
</evidence>
<dbReference type="InterPro" id="IPR036866">
    <property type="entry name" value="RibonucZ/Hydroxyglut_hydro"/>
</dbReference>
<keyword evidence="10" id="KW-1185">Reference proteome</keyword>
<protein>
    <recommendedName>
        <fullName evidence="7">Hydroxyacylglutathione hydrolase</fullName>
        <ecNumber evidence="7">3.1.2.6</ecNumber>
    </recommendedName>
    <alternativeName>
        <fullName evidence="7">Glyoxalase II</fullName>
        <shortName evidence="7">Glx II</shortName>
    </alternativeName>
</protein>
<dbReference type="GO" id="GO:0019243">
    <property type="term" value="P:methylglyoxal catabolic process to D-lactate via S-lactoyl-glutathione"/>
    <property type="evidence" value="ECO:0007669"/>
    <property type="project" value="UniProtKB-UniRule"/>
</dbReference>
<proteinExistence type="inferred from homology"/>
<dbReference type="PANTHER" id="PTHR43705:SF1">
    <property type="entry name" value="HYDROXYACYLGLUTATHIONE HYDROLASE GLOB"/>
    <property type="match status" value="1"/>
</dbReference>
<comment type="pathway">
    <text evidence="2 7">Secondary metabolite metabolism; methylglyoxal degradation; (R)-lactate from methylglyoxal: step 2/2.</text>
</comment>
<dbReference type="RefSeq" id="WP_202689917.1">
    <property type="nucleotide sequence ID" value="NZ_JAESVN010000010.1"/>
</dbReference>
<name>A0A8K0VB29_9RHOB</name>
<comment type="subunit">
    <text evidence="7">Monomer.</text>
</comment>
<feature type="binding site" evidence="7">
    <location>
        <position position="61"/>
    </location>
    <ligand>
        <name>Zn(2+)</name>
        <dbReference type="ChEBI" id="CHEBI:29105"/>
        <label>2</label>
    </ligand>
</feature>
<evidence type="ECO:0000256" key="4">
    <source>
        <dbReference type="ARBA" id="ARBA00022723"/>
    </source>
</evidence>
<comment type="caution">
    <text evidence="9">The sequence shown here is derived from an EMBL/GenBank/DDBJ whole genome shotgun (WGS) entry which is preliminary data.</text>
</comment>
<dbReference type="CDD" id="cd07723">
    <property type="entry name" value="hydroxyacylglutathione_hydrolase_MBL-fold"/>
    <property type="match status" value="1"/>
</dbReference>
<dbReference type="InterPro" id="IPR001279">
    <property type="entry name" value="Metallo-B-lactamas"/>
</dbReference>
<feature type="binding site" evidence="7">
    <location>
        <position position="56"/>
    </location>
    <ligand>
        <name>Zn(2+)</name>
        <dbReference type="ChEBI" id="CHEBI:29105"/>
        <label>1</label>
    </ligand>
</feature>
<comment type="catalytic activity">
    <reaction evidence="1 7">
        <text>an S-(2-hydroxyacyl)glutathione + H2O = a 2-hydroxy carboxylate + glutathione + H(+)</text>
        <dbReference type="Rhea" id="RHEA:21864"/>
        <dbReference type="ChEBI" id="CHEBI:15377"/>
        <dbReference type="ChEBI" id="CHEBI:15378"/>
        <dbReference type="ChEBI" id="CHEBI:57925"/>
        <dbReference type="ChEBI" id="CHEBI:58896"/>
        <dbReference type="ChEBI" id="CHEBI:71261"/>
        <dbReference type="EC" id="3.1.2.6"/>
    </reaction>
</comment>
<reference evidence="9" key="1">
    <citation type="submission" date="2021-01" db="EMBL/GenBank/DDBJ databases">
        <title>Tabrizicola alba sp. nov. a motile alkaliphilic bacterium isolated from a soda lake.</title>
        <authorList>
            <person name="Szuroczki S."/>
            <person name="Abbaszade G."/>
            <person name="Schumann P."/>
            <person name="Toth E."/>
        </authorList>
    </citation>
    <scope>NUCLEOTIDE SEQUENCE</scope>
    <source>
        <strain evidence="9">DMG-N-6</strain>
    </source>
</reference>
<evidence type="ECO:0000256" key="5">
    <source>
        <dbReference type="ARBA" id="ARBA00022801"/>
    </source>
</evidence>
<feature type="binding site" evidence="7">
    <location>
        <position position="139"/>
    </location>
    <ligand>
        <name>Zn(2+)</name>
        <dbReference type="ChEBI" id="CHEBI:29105"/>
        <label>2</label>
    </ligand>
</feature>
<feature type="binding site" evidence="7">
    <location>
        <position position="139"/>
    </location>
    <ligand>
        <name>Zn(2+)</name>
        <dbReference type="ChEBI" id="CHEBI:29105"/>
        <label>1</label>
    </ligand>
</feature>
<keyword evidence="5 7" id="KW-0378">Hydrolase</keyword>
<feature type="binding site" evidence="7">
    <location>
        <position position="120"/>
    </location>
    <ligand>
        <name>Zn(2+)</name>
        <dbReference type="ChEBI" id="CHEBI:29105"/>
        <label>1</label>
    </ligand>
</feature>
<organism evidence="9 10">
    <name type="scientific">Szabonella alba</name>
    <dbReference type="NCBI Taxonomy" id="2804194"/>
    <lineage>
        <taxon>Bacteria</taxon>
        <taxon>Pseudomonadati</taxon>
        <taxon>Pseudomonadota</taxon>
        <taxon>Alphaproteobacteria</taxon>
        <taxon>Rhodobacterales</taxon>
        <taxon>Paracoccaceae</taxon>
        <taxon>Szabonella</taxon>
    </lineage>
</organism>
<dbReference type="HAMAP" id="MF_01374">
    <property type="entry name" value="Glyoxalase_2"/>
    <property type="match status" value="1"/>
</dbReference>
<evidence type="ECO:0000313" key="9">
    <source>
        <dbReference type="EMBL" id="MBL4918939.1"/>
    </source>
</evidence>